<proteinExistence type="predicted"/>
<feature type="compositionally biased region" description="Pro residues" evidence="1">
    <location>
        <begin position="63"/>
        <end position="104"/>
    </location>
</feature>
<sequence length="138" mass="14508">MDTANAIQCKSGEIFSSNIAVVCSPCGNSCEVACPHGSTVTSTNCVYRLLKLPLCECCCKMPPKPPPPSPPSPPPPPPSPPPPSPSPPPPSPSPPPPSTPPPPSCTEECPYEMELPDSPDQEQSCRYVLADANQIMME</sequence>
<organism evidence="2 3">
    <name type="scientific">Papaver somniferum</name>
    <name type="common">Opium poppy</name>
    <dbReference type="NCBI Taxonomy" id="3469"/>
    <lineage>
        <taxon>Eukaryota</taxon>
        <taxon>Viridiplantae</taxon>
        <taxon>Streptophyta</taxon>
        <taxon>Embryophyta</taxon>
        <taxon>Tracheophyta</taxon>
        <taxon>Spermatophyta</taxon>
        <taxon>Magnoliopsida</taxon>
        <taxon>Ranunculales</taxon>
        <taxon>Papaveraceae</taxon>
        <taxon>Papaveroideae</taxon>
        <taxon>Papaver</taxon>
    </lineage>
</organism>
<dbReference type="Gramene" id="RZC78364">
    <property type="protein sequence ID" value="RZC78364"/>
    <property type="gene ID" value="C5167_002539"/>
</dbReference>
<evidence type="ECO:0000313" key="2">
    <source>
        <dbReference type="EMBL" id="RZC78364.1"/>
    </source>
</evidence>
<dbReference type="Proteomes" id="UP000316621">
    <property type="component" value="Chromosome 9"/>
</dbReference>
<evidence type="ECO:0000256" key="1">
    <source>
        <dbReference type="SAM" id="MobiDB-lite"/>
    </source>
</evidence>
<reference evidence="2 3" key="1">
    <citation type="journal article" date="2018" name="Science">
        <title>The opium poppy genome and morphinan production.</title>
        <authorList>
            <person name="Guo L."/>
            <person name="Winzer T."/>
            <person name="Yang X."/>
            <person name="Li Y."/>
            <person name="Ning Z."/>
            <person name="He Z."/>
            <person name="Teodor R."/>
            <person name="Lu Y."/>
            <person name="Bowser T.A."/>
            <person name="Graham I.A."/>
            <person name="Ye K."/>
        </authorList>
    </citation>
    <scope>NUCLEOTIDE SEQUENCE [LARGE SCALE GENOMIC DNA]</scope>
    <source>
        <strain evidence="3">cv. HN1</strain>
        <tissue evidence="2">Leaves</tissue>
    </source>
</reference>
<dbReference type="PRINTS" id="PR01217">
    <property type="entry name" value="PRICHEXTENSN"/>
</dbReference>
<evidence type="ECO:0000313" key="3">
    <source>
        <dbReference type="Proteomes" id="UP000316621"/>
    </source>
</evidence>
<dbReference type="EMBL" id="CM010723">
    <property type="protein sequence ID" value="RZC78364.1"/>
    <property type="molecule type" value="Genomic_DNA"/>
</dbReference>
<protein>
    <submittedName>
        <fullName evidence="2">Uncharacterized protein</fullName>
    </submittedName>
</protein>
<gene>
    <name evidence="2" type="ORF">C5167_002539</name>
</gene>
<dbReference type="AlphaFoldDB" id="A0A4Y7KYH8"/>
<accession>A0A4Y7KYH8</accession>
<feature type="compositionally biased region" description="Acidic residues" evidence="1">
    <location>
        <begin position="109"/>
        <end position="120"/>
    </location>
</feature>
<feature type="region of interest" description="Disordered" evidence="1">
    <location>
        <begin position="63"/>
        <end position="123"/>
    </location>
</feature>
<keyword evidence="3" id="KW-1185">Reference proteome</keyword>
<name>A0A4Y7KYH8_PAPSO</name>